<reference evidence="2" key="1">
    <citation type="journal article" date="2015" name="Nature">
        <title>Complex archaea that bridge the gap between prokaryotes and eukaryotes.</title>
        <authorList>
            <person name="Spang A."/>
            <person name="Saw J.H."/>
            <person name="Jorgensen S.L."/>
            <person name="Zaremba-Niedzwiedzka K."/>
            <person name="Martijn J."/>
            <person name="Lind A.E."/>
            <person name="van Eijk R."/>
            <person name="Schleper C."/>
            <person name="Guy L."/>
            <person name="Ettema T.J."/>
        </authorList>
    </citation>
    <scope>NUCLEOTIDE SEQUENCE</scope>
</reference>
<evidence type="ECO:0000313" key="2">
    <source>
        <dbReference type="EMBL" id="KKK78506.1"/>
    </source>
</evidence>
<feature type="transmembrane region" description="Helical" evidence="1">
    <location>
        <begin position="7"/>
        <end position="31"/>
    </location>
</feature>
<name>A0A0F9B1U7_9ZZZZ</name>
<evidence type="ECO:0000256" key="1">
    <source>
        <dbReference type="SAM" id="Phobius"/>
    </source>
</evidence>
<comment type="caution">
    <text evidence="2">The sequence shown here is derived from an EMBL/GenBank/DDBJ whole genome shotgun (WGS) entry which is preliminary data.</text>
</comment>
<keyword evidence="1" id="KW-1133">Transmembrane helix</keyword>
<sequence>MAIENMIFRYALVIFDVVLFINMLVIAYIAVGRSVVVHKYREKKDGKFKTIVIKEEAHSEAKLASAKVVVQIMWSQITAWISFTMFLTFRYAMNNFIK</sequence>
<proteinExistence type="predicted"/>
<keyword evidence="1" id="KW-0812">Transmembrane</keyword>
<gene>
    <name evidence="2" type="ORF">LCGC14_2842870</name>
</gene>
<organism evidence="2">
    <name type="scientific">marine sediment metagenome</name>
    <dbReference type="NCBI Taxonomy" id="412755"/>
    <lineage>
        <taxon>unclassified sequences</taxon>
        <taxon>metagenomes</taxon>
        <taxon>ecological metagenomes</taxon>
    </lineage>
</organism>
<dbReference type="EMBL" id="LAZR01054462">
    <property type="protein sequence ID" value="KKK78506.1"/>
    <property type="molecule type" value="Genomic_DNA"/>
</dbReference>
<protein>
    <submittedName>
        <fullName evidence="2">Uncharacterized protein</fullName>
    </submittedName>
</protein>
<feature type="transmembrane region" description="Helical" evidence="1">
    <location>
        <begin position="72"/>
        <end position="92"/>
    </location>
</feature>
<keyword evidence="1" id="KW-0472">Membrane</keyword>
<accession>A0A0F9B1U7</accession>
<dbReference type="AlphaFoldDB" id="A0A0F9B1U7"/>